<dbReference type="AlphaFoldDB" id="A0AA35D9Q1"/>
<name>A0AA35D9Q1_9BURK</name>
<protein>
    <submittedName>
        <fullName evidence="1">Bacterial protein of uncharacterized function (DUF945)</fullName>
    </submittedName>
</protein>
<organism evidence="1 2">
    <name type="scientific">Comamonas aquatica</name>
    <dbReference type="NCBI Taxonomy" id="225991"/>
    <lineage>
        <taxon>Bacteria</taxon>
        <taxon>Pseudomonadati</taxon>
        <taxon>Pseudomonadota</taxon>
        <taxon>Betaproteobacteria</taxon>
        <taxon>Burkholderiales</taxon>
        <taxon>Comamonadaceae</taxon>
        <taxon>Comamonas</taxon>
    </lineage>
</organism>
<dbReference type="InterPro" id="IPR010352">
    <property type="entry name" value="DUF945"/>
</dbReference>
<dbReference type="Proteomes" id="UP000834458">
    <property type="component" value="Unassembled WGS sequence"/>
</dbReference>
<dbReference type="EMBL" id="CAHPSC010000068">
    <property type="protein sequence ID" value="CAB5708108.1"/>
    <property type="molecule type" value="Genomic_DNA"/>
</dbReference>
<evidence type="ECO:0000313" key="1">
    <source>
        <dbReference type="EMBL" id="CAB5708108.1"/>
    </source>
</evidence>
<accession>A0AA35D9Q1</accession>
<comment type="caution">
    <text evidence="1">The sequence shown here is derived from an EMBL/GenBank/DDBJ whole genome shotgun (WGS) entry which is preliminary data.</text>
</comment>
<sequence length="453" mass="49457">MKKLAMGVLCAGALAIAGALGTSYYIGGRIQTAFEQTADTWSTEDGFAVRILEYHRGLVTAQAQTLWSFADAENTYDIVVTHDIVHGPWPLGRAGKVVSRFVLPEDSEPELVEALQDRAPLEWVTLVGWQGNTTHAMTSPHFTAHFADGSTLTWGGLKADWTLSAEQHAAQGQVRMPVLRLKSEDGSRMDLEDAELAFDSRIPEGHSFWDGPASFKLGLLSVLNPGDDSAFKIQQLQMDSTTRLQKQSVDMGLDTRMAKLETPTYSASELVASVQLQRIDATWLDEWMRWAQGNGAAEDQGIALLRSLPTLLAGKPEFAITRLGMQTPDGPAELSARLAYVGQQPEAFNPATDIEGQFKALLPQPMLVQLLDAKVRSDYLTLLEQLGQEMSEEQLQAAVDDGVVKRMKTLLSQGVVEKRGDALEATLEFSQGSFKLNGRPQPLQHLLGIGGAL</sequence>
<dbReference type="Pfam" id="PF06097">
    <property type="entry name" value="DUF945"/>
    <property type="match status" value="1"/>
</dbReference>
<gene>
    <name evidence="1" type="primary">ydgA</name>
    <name evidence="1" type="ORF">GHA_03383</name>
</gene>
<dbReference type="RefSeq" id="WP_234686577.1">
    <property type="nucleotide sequence ID" value="NZ_CAHPRW010000050.1"/>
</dbReference>
<proteinExistence type="predicted"/>
<reference evidence="1" key="1">
    <citation type="submission" date="2020-05" db="EMBL/GenBank/DDBJ databases">
        <authorList>
            <person name="Delgado-Blas J."/>
        </authorList>
    </citation>
    <scope>NUCLEOTIDE SEQUENCE</scope>
    <source>
        <strain evidence="1">BB1454</strain>
    </source>
</reference>
<evidence type="ECO:0000313" key="2">
    <source>
        <dbReference type="Proteomes" id="UP000834458"/>
    </source>
</evidence>